<dbReference type="SMART" id="SM00346">
    <property type="entry name" value="HTH_ICLR"/>
    <property type="match status" value="1"/>
</dbReference>
<dbReference type="PANTHER" id="PTHR30136:SF35">
    <property type="entry name" value="HTH-TYPE TRANSCRIPTIONAL REGULATOR RV1719"/>
    <property type="match status" value="1"/>
</dbReference>
<gene>
    <name evidence="6" type="ORF">LK04_06350</name>
</gene>
<evidence type="ECO:0000256" key="3">
    <source>
        <dbReference type="ARBA" id="ARBA00023163"/>
    </source>
</evidence>
<dbReference type="Pfam" id="PF01614">
    <property type="entry name" value="IclR_C"/>
    <property type="match status" value="1"/>
</dbReference>
<dbReference type="FunFam" id="1.10.10.10:FF:000056">
    <property type="entry name" value="IclR family transcriptional regulator"/>
    <property type="match status" value="1"/>
</dbReference>
<dbReference type="PROSITE" id="PS51078">
    <property type="entry name" value="ICLR_ED"/>
    <property type="match status" value="1"/>
</dbReference>
<name>A0A0U3K108_9GAMM</name>
<dbReference type="GO" id="GO:0003677">
    <property type="term" value="F:DNA binding"/>
    <property type="evidence" value="ECO:0007669"/>
    <property type="project" value="UniProtKB-KW"/>
</dbReference>
<dbReference type="EMBL" id="CP011427">
    <property type="protein sequence ID" value="ALV94318.1"/>
    <property type="molecule type" value="Genomic_DNA"/>
</dbReference>
<protein>
    <recommendedName>
        <fullName evidence="8">IclR family transcriptional regulator</fullName>
    </recommendedName>
</protein>
<evidence type="ECO:0008006" key="8">
    <source>
        <dbReference type="Google" id="ProtNLM"/>
    </source>
</evidence>
<dbReference type="OrthoDB" id="9807558at2"/>
<keyword evidence="3" id="KW-0804">Transcription</keyword>
<dbReference type="InterPro" id="IPR005471">
    <property type="entry name" value="Tscrpt_reg_IclR_N"/>
</dbReference>
<dbReference type="InterPro" id="IPR050707">
    <property type="entry name" value="HTH_MetabolicPath_Reg"/>
</dbReference>
<keyword evidence="2" id="KW-0238">DNA-binding</keyword>
<dbReference type="InterPro" id="IPR036390">
    <property type="entry name" value="WH_DNA-bd_sf"/>
</dbReference>
<dbReference type="GO" id="GO:0045892">
    <property type="term" value="P:negative regulation of DNA-templated transcription"/>
    <property type="evidence" value="ECO:0007669"/>
    <property type="project" value="TreeGrafter"/>
</dbReference>
<dbReference type="Gene3D" id="3.30.450.40">
    <property type="match status" value="1"/>
</dbReference>
<dbReference type="InterPro" id="IPR029016">
    <property type="entry name" value="GAF-like_dom_sf"/>
</dbReference>
<dbReference type="AlphaFoldDB" id="A0A0U3K108"/>
<sequence length="285" mass="31024">MSTNSGTEAEKLNQASIKSLTKVLQILECFSQRDANLTPAEIATRTGLPRATTHRLVSSLRDIGLLEQNGKRETYKLGMKLFQLGNLVIQNLDLDSHARPYAAQLQLITGESTHMCIFDGAQMAFVERQEMTSTGNTTITRIEAALVHCTSVGKAFLAWQSPRLIRKIIADSLPQRTAYTITDGEALEAELARIRERGYALDLQENELNVHCIGAPVRAANGQVFAAISVSGAAERLPLARLEGLSGLVMEMANKISLELGWTPSRPAASASITTRRGDLPAQPE</sequence>
<feature type="domain" description="HTH iclR-type" evidence="4">
    <location>
        <begin position="17"/>
        <end position="79"/>
    </location>
</feature>
<dbReference type="Pfam" id="PF09339">
    <property type="entry name" value="HTH_IclR"/>
    <property type="match status" value="1"/>
</dbReference>
<dbReference type="SUPFAM" id="SSF55781">
    <property type="entry name" value="GAF domain-like"/>
    <property type="match status" value="1"/>
</dbReference>
<dbReference type="InterPro" id="IPR014757">
    <property type="entry name" value="Tscrpt_reg_IclR_C"/>
</dbReference>
<dbReference type="PATRIC" id="fig|158822.12.peg.1293"/>
<keyword evidence="7" id="KW-1185">Reference proteome</keyword>
<reference evidence="7" key="1">
    <citation type="submission" date="2014-09" db="EMBL/GenBank/DDBJ databases">
        <title>Complete genome sequencing of Cedecea sp., quorum sensing bacteria isolated from Malaysian waterfall.</title>
        <authorList>
            <person name="Chan K.-G."/>
            <person name="Lim Y.-L."/>
            <person name="Yunos N.Y.M."/>
        </authorList>
    </citation>
    <scope>NUCLEOTIDE SEQUENCE [LARGE SCALE GENOMIC DNA]</scope>
    <source>
        <strain evidence="7">ND02</strain>
    </source>
</reference>
<evidence type="ECO:0000259" key="5">
    <source>
        <dbReference type="PROSITE" id="PS51078"/>
    </source>
</evidence>
<accession>A0A0U3K108</accession>
<keyword evidence="1" id="KW-0805">Transcription regulation</keyword>
<dbReference type="Gene3D" id="1.10.10.10">
    <property type="entry name" value="Winged helix-like DNA-binding domain superfamily/Winged helix DNA-binding domain"/>
    <property type="match status" value="1"/>
</dbReference>
<dbReference type="RefSeq" id="WP_071885766.1">
    <property type="nucleotide sequence ID" value="NZ_CP011427.1"/>
</dbReference>
<dbReference type="Proteomes" id="UP000069096">
    <property type="component" value="Chromosome"/>
</dbReference>
<feature type="domain" description="IclR-ED" evidence="5">
    <location>
        <begin position="80"/>
        <end position="262"/>
    </location>
</feature>
<dbReference type="SUPFAM" id="SSF46785">
    <property type="entry name" value="Winged helix' DNA-binding domain"/>
    <property type="match status" value="1"/>
</dbReference>
<evidence type="ECO:0000256" key="1">
    <source>
        <dbReference type="ARBA" id="ARBA00023015"/>
    </source>
</evidence>
<evidence type="ECO:0000313" key="7">
    <source>
        <dbReference type="Proteomes" id="UP000069096"/>
    </source>
</evidence>
<dbReference type="GO" id="GO:0003700">
    <property type="term" value="F:DNA-binding transcription factor activity"/>
    <property type="evidence" value="ECO:0007669"/>
    <property type="project" value="TreeGrafter"/>
</dbReference>
<dbReference type="PROSITE" id="PS51077">
    <property type="entry name" value="HTH_ICLR"/>
    <property type="match status" value="1"/>
</dbReference>
<evidence type="ECO:0000259" key="4">
    <source>
        <dbReference type="PROSITE" id="PS51077"/>
    </source>
</evidence>
<dbReference type="PANTHER" id="PTHR30136">
    <property type="entry name" value="HELIX-TURN-HELIX TRANSCRIPTIONAL REGULATOR, ICLR FAMILY"/>
    <property type="match status" value="1"/>
</dbReference>
<proteinExistence type="predicted"/>
<evidence type="ECO:0000256" key="2">
    <source>
        <dbReference type="ARBA" id="ARBA00023125"/>
    </source>
</evidence>
<organism evidence="6 7">
    <name type="scientific">Pantoea vagans</name>
    <dbReference type="NCBI Taxonomy" id="470934"/>
    <lineage>
        <taxon>Bacteria</taxon>
        <taxon>Pseudomonadati</taxon>
        <taxon>Pseudomonadota</taxon>
        <taxon>Gammaproteobacteria</taxon>
        <taxon>Enterobacterales</taxon>
        <taxon>Erwiniaceae</taxon>
        <taxon>Pantoea</taxon>
    </lineage>
</organism>
<evidence type="ECO:0000313" key="6">
    <source>
        <dbReference type="EMBL" id="ALV94318.1"/>
    </source>
</evidence>
<dbReference type="InterPro" id="IPR036388">
    <property type="entry name" value="WH-like_DNA-bd_sf"/>
</dbReference>